<dbReference type="GO" id="GO:0055085">
    <property type="term" value="P:transmembrane transport"/>
    <property type="evidence" value="ECO:0007669"/>
    <property type="project" value="InterPro"/>
</dbReference>
<feature type="transmembrane region" description="Helical" evidence="5">
    <location>
        <begin position="287"/>
        <end position="305"/>
    </location>
</feature>
<dbReference type="Pfam" id="PF00916">
    <property type="entry name" value="Sulfate_transp"/>
    <property type="match status" value="1"/>
</dbReference>
<proteinExistence type="predicted"/>
<dbReference type="InterPro" id="IPR011547">
    <property type="entry name" value="SLC26A/SulP_dom"/>
</dbReference>
<dbReference type="Proteomes" id="UP000281691">
    <property type="component" value="Unassembled WGS sequence"/>
</dbReference>
<feature type="transmembrane region" description="Helical" evidence="5">
    <location>
        <begin position="111"/>
        <end position="131"/>
    </location>
</feature>
<evidence type="ECO:0000313" key="7">
    <source>
        <dbReference type="EMBL" id="RPE86111.1"/>
    </source>
</evidence>
<gene>
    <name evidence="7" type="ORF">EDC46_0504</name>
</gene>
<comment type="caution">
    <text evidence="7">The sequence shown here is derived from an EMBL/GenBank/DDBJ whole genome shotgun (WGS) entry which is preliminary data.</text>
</comment>
<dbReference type="RefSeq" id="WP_124210663.1">
    <property type="nucleotide sequence ID" value="NZ_CP016615.1"/>
</dbReference>
<feature type="transmembrane region" description="Helical" evidence="5">
    <location>
        <begin position="84"/>
        <end position="104"/>
    </location>
</feature>
<feature type="transmembrane region" description="Helical" evidence="5">
    <location>
        <begin position="317"/>
        <end position="335"/>
    </location>
</feature>
<evidence type="ECO:0000256" key="3">
    <source>
        <dbReference type="ARBA" id="ARBA00022989"/>
    </source>
</evidence>
<accession>A0A3N4W4L8</accession>
<feature type="domain" description="SLC26A/SulP transporter" evidence="6">
    <location>
        <begin position="10"/>
        <end position="380"/>
    </location>
</feature>
<name>A0A3N4W4L8_9PAST</name>
<feature type="transmembrane region" description="Helical" evidence="5">
    <location>
        <begin position="342"/>
        <end position="360"/>
    </location>
</feature>
<dbReference type="PANTHER" id="PTHR11814">
    <property type="entry name" value="SULFATE TRANSPORTER"/>
    <property type="match status" value="1"/>
</dbReference>
<feature type="transmembrane region" description="Helical" evidence="5">
    <location>
        <begin position="184"/>
        <end position="205"/>
    </location>
</feature>
<sequence length="517" mass="55931">MQQHTKGQVFRQNFSSGLVVFLIALPLCLGIALASGAPPLAGILSGVIGGILIGTLSSSPISVAGPAAGLTAIVLSAITELGSFDLFLCAGVIAGAIQLSLGFMRAGSITNYIPIAVIEGMLAGIGIIIIIKQIPSIFGYENFPTLNSLPTLSIHLGSLIIATISFIILIGWQYCPRLNQIKSLPTALIAVIAGIIINQLFIQLYSPLAVPSSQLVQLPDIHNISDIQQLIRFPQFSGFTLPIVWITGITIALVASIETLLSIEAADRLDKHRRITDTNQELRAQGIGNIVASFIGGLPITSVIIRSSANANAGANHKISTIIHGILLLLCVLSVPHLLNKIPLASLAAVLIIVGYKLTAPSTYLHFWRKGIYQFIPFIATMIAVVCLDLLKGVGIGLIISLLFILHSNMKRTYYLSREELANAGTIILELGEEVSFLNKAALKKTLKNIPSDAHIIINAEKAIYIASDILELLEDFTNVYAQEHNIRVSLKGFKYDYEYQDGNEHRHIRVEHHRQM</sequence>
<keyword evidence="2 5" id="KW-0812">Transmembrane</keyword>
<evidence type="ECO:0000259" key="6">
    <source>
        <dbReference type="Pfam" id="PF00916"/>
    </source>
</evidence>
<feature type="transmembrane region" description="Helical" evidence="5">
    <location>
        <begin position="372"/>
        <end position="405"/>
    </location>
</feature>
<organism evidence="7 8">
    <name type="scientific">Vespertiliibacter pulmonis</name>
    <dbReference type="NCBI Taxonomy" id="1443036"/>
    <lineage>
        <taxon>Bacteria</taxon>
        <taxon>Pseudomonadati</taxon>
        <taxon>Pseudomonadota</taxon>
        <taxon>Gammaproteobacteria</taxon>
        <taxon>Pasteurellales</taxon>
        <taxon>Pasteurellaceae</taxon>
        <taxon>Vespertiliibacter</taxon>
    </lineage>
</organism>
<keyword evidence="8" id="KW-1185">Reference proteome</keyword>
<feature type="transmembrane region" description="Helical" evidence="5">
    <location>
        <begin position="151"/>
        <end position="172"/>
    </location>
</feature>
<dbReference type="EMBL" id="RKQP01000001">
    <property type="protein sequence ID" value="RPE86111.1"/>
    <property type="molecule type" value="Genomic_DNA"/>
</dbReference>
<feature type="transmembrane region" description="Helical" evidence="5">
    <location>
        <begin position="40"/>
        <end position="56"/>
    </location>
</feature>
<feature type="transmembrane region" description="Helical" evidence="5">
    <location>
        <begin position="243"/>
        <end position="266"/>
    </location>
</feature>
<feature type="transmembrane region" description="Helical" evidence="5">
    <location>
        <begin position="12"/>
        <end position="34"/>
    </location>
</feature>
<dbReference type="GO" id="GO:0016020">
    <property type="term" value="C:membrane"/>
    <property type="evidence" value="ECO:0007669"/>
    <property type="project" value="UniProtKB-SubCell"/>
</dbReference>
<comment type="subcellular location">
    <subcellularLocation>
        <location evidence="1">Membrane</location>
        <topology evidence="1">Multi-pass membrane protein</topology>
    </subcellularLocation>
</comment>
<dbReference type="AlphaFoldDB" id="A0A3N4W4L8"/>
<evidence type="ECO:0000313" key="8">
    <source>
        <dbReference type="Proteomes" id="UP000281691"/>
    </source>
</evidence>
<dbReference type="InterPro" id="IPR001902">
    <property type="entry name" value="SLC26A/SulP_fam"/>
</dbReference>
<evidence type="ECO:0000256" key="2">
    <source>
        <dbReference type="ARBA" id="ARBA00022692"/>
    </source>
</evidence>
<evidence type="ECO:0000256" key="5">
    <source>
        <dbReference type="SAM" id="Phobius"/>
    </source>
</evidence>
<evidence type="ECO:0000256" key="4">
    <source>
        <dbReference type="ARBA" id="ARBA00023136"/>
    </source>
</evidence>
<protein>
    <submittedName>
        <fullName evidence="7">MFS superfamily sulfate permease-like transporter</fullName>
    </submittedName>
</protein>
<keyword evidence="4 5" id="KW-0472">Membrane</keyword>
<reference evidence="7 8" key="1">
    <citation type="submission" date="2018-11" db="EMBL/GenBank/DDBJ databases">
        <title>Genomic Encyclopedia of Type Strains, Phase IV (KMG-IV): sequencing the most valuable type-strain genomes for metagenomic binning, comparative biology and taxonomic classification.</title>
        <authorList>
            <person name="Goeker M."/>
        </authorList>
    </citation>
    <scope>NUCLEOTIDE SEQUENCE [LARGE SCALE GENOMIC DNA]</scope>
    <source>
        <strain evidence="7 8">DSM 27238</strain>
    </source>
</reference>
<dbReference type="OrthoDB" id="9769739at2"/>
<evidence type="ECO:0000256" key="1">
    <source>
        <dbReference type="ARBA" id="ARBA00004141"/>
    </source>
</evidence>
<keyword evidence="3 5" id="KW-1133">Transmembrane helix</keyword>